<keyword evidence="2" id="KW-1185">Reference proteome</keyword>
<evidence type="ECO:0000313" key="2">
    <source>
        <dbReference type="Proteomes" id="UP000010445"/>
    </source>
</evidence>
<dbReference type="InterPro" id="IPR018561">
    <property type="entry name" value="AosR"/>
</dbReference>
<comment type="caution">
    <text evidence="1">The sequence shown here is derived from an EMBL/GenBank/DDBJ whole genome shotgun (WGS) entry which is preliminary data.</text>
</comment>
<dbReference type="PATRIC" id="fig|1035195.3.peg.688"/>
<dbReference type="AlphaFoldDB" id="L1MJE2"/>
<name>L1MJE2_9CORY</name>
<evidence type="ECO:0000313" key="1">
    <source>
        <dbReference type="EMBL" id="EKX91398.1"/>
    </source>
</evidence>
<accession>L1MJE2</accession>
<dbReference type="eggNOG" id="ENOG5032Z6K">
    <property type="taxonomic scope" value="Bacteria"/>
</dbReference>
<dbReference type="STRING" id="1035195.HMPREF9997_00770"/>
<dbReference type="Proteomes" id="UP000010445">
    <property type="component" value="Unassembled WGS sequence"/>
</dbReference>
<dbReference type="Pfam" id="PF09438">
    <property type="entry name" value="DUF2017"/>
    <property type="match status" value="1"/>
</dbReference>
<protein>
    <submittedName>
        <fullName evidence="1">Uncharacterized protein</fullName>
    </submittedName>
</protein>
<sequence>MRAPKYTTTFEPMEREVLGELAATVAEALIHRCQSVPKDELEELTGIRSGHKEAPMDPSLARLLPDFERAGDEEYEGDNSLLRSIHENDICRNKLENLQVITEALGPDGNVQVVLDETQVHAWLAAINDIRLYIASGEIHSGIDGGVAAREDQEMLVQWLAYNQESLLEALTQEKYSG</sequence>
<gene>
    <name evidence="1" type="ORF">HMPREF9997_00770</name>
</gene>
<dbReference type="HOGENOM" id="CLU_087287_0_0_11"/>
<organism evidence="1 2">
    <name type="scientific">Corynebacterium durum F0235</name>
    <dbReference type="NCBI Taxonomy" id="1035195"/>
    <lineage>
        <taxon>Bacteria</taxon>
        <taxon>Bacillati</taxon>
        <taxon>Actinomycetota</taxon>
        <taxon>Actinomycetes</taxon>
        <taxon>Mycobacteriales</taxon>
        <taxon>Corynebacteriaceae</taxon>
        <taxon>Corynebacterium</taxon>
    </lineage>
</organism>
<proteinExistence type="predicted"/>
<dbReference type="EMBL" id="AMEM01000012">
    <property type="protein sequence ID" value="EKX91398.1"/>
    <property type="molecule type" value="Genomic_DNA"/>
</dbReference>
<reference evidence="1 2" key="1">
    <citation type="submission" date="2012-05" db="EMBL/GenBank/DDBJ databases">
        <authorList>
            <person name="Weinstock G."/>
            <person name="Sodergren E."/>
            <person name="Lobos E.A."/>
            <person name="Fulton L."/>
            <person name="Fulton R."/>
            <person name="Courtney L."/>
            <person name="Fronick C."/>
            <person name="O'Laughlin M."/>
            <person name="Godfrey J."/>
            <person name="Wilson R.M."/>
            <person name="Miner T."/>
            <person name="Farmer C."/>
            <person name="Delehaunty K."/>
            <person name="Cordes M."/>
            <person name="Minx P."/>
            <person name="Tomlinson C."/>
            <person name="Chen J."/>
            <person name="Wollam A."/>
            <person name="Pepin K.H."/>
            <person name="Bhonagiri V."/>
            <person name="Zhang X."/>
            <person name="Suruliraj S."/>
            <person name="Warren W."/>
            <person name="Mitreva M."/>
            <person name="Mardis E.R."/>
            <person name="Wilson R.K."/>
        </authorList>
    </citation>
    <scope>NUCLEOTIDE SEQUENCE [LARGE SCALE GENOMIC DNA]</scope>
    <source>
        <strain evidence="1 2">F0235</strain>
    </source>
</reference>